<dbReference type="GO" id="GO:0016197">
    <property type="term" value="P:endosomal transport"/>
    <property type="evidence" value="ECO:0007669"/>
    <property type="project" value="TreeGrafter"/>
</dbReference>
<dbReference type="OrthoDB" id="10261210at2759"/>
<feature type="domain" description="WASH complex subunit 7 C-terminal" evidence="2">
    <location>
        <begin position="559"/>
        <end position="744"/>
    </location>
</feature>
<dbReference type="Pfam" id="PF14746">
    <property type="entry name" value="WASH-7_C"/>
    <property type="match status" value="1"/>
</dbReference>
<dbReference type="GO" id="GO:0007032">
    <property type="term" value="P:endosome organization"/>
    <property type="evidence" value="ECO:0007669"/>
    <property type="project" value="TreeGrafter"/>
</dbReference>
<reference evidence="3 4" key="1">
    <citation type="submission" date="2019-03" db="EMBL/GenBank/DDBJ databases">
        <title>Single cell metagenomics reveals metabolic interactions within the superorganism composed of flagellate Streblomastix strix and complex community of Bacteroidetes bacteria on its surface.</title>
        <authorList>
            <person name="Treitli S.C."/>
            <person name="Kolisko M."/>
            <person name="Husnik F."/>
            <person name="Keeling P."/>
            <person name="Hampl V."/>
        </authorList>
    </citation>
    <scope>NUCLEOTIDE SEQUENCE [LARGE SCALE GENOMIC DNA]</scope>
    <source>
        <strain evidence="3">ST1C</strain>
    </source>
</reference>
<evidence type="ECO:0000313" key="4">
    <source>
        <dbReference type="Proteomes" id="UP000324800"/>
    </source>
</evidence>
<dbReference type="GO" id="GO:0005768">
    <property type="term" value="C:endosome"/>
    <property type="evidence" value="ECO:0007669"/>
    <property type="project" value="TreeGrafter"/>
</dbReference>
<accession>A0A5J4VH75</accession>
<dbReference type="InterPro" id="IPR028283">
    <property type="entry name" value="WASH-7_C"/>
</dbReference>
<dbReference type="Proteomes" id="UP000324800">
    <property type="component" value="Unassembled WGS sequence"/>
</dbReference>
<dbReference type="InterPro" id="IPR028282">
    <property type="entry name" value="WASH-7_central"/>
</dbReference>
<name>A0A5J4VH75_9EUKA</name>
<evidence type="ECO:0000313" key="3">
    <source>
        <dbReference type="EMBL" id="KAA6381968.1"/>
    </source>
</evidence>
<dbReference type="GO" id="GO:0071203">
    <property type="term" value="C:WASH complex"/>
    <property type="evidence" value="ECO:0007669"/>
    <property type="project" value="InterPro"/>
</dbReference>
<feature type="domain" description="WASH complex subunit 7 central" evidence="1">
    <location>
        <begin position="290"/>
        <end position="540"/>
    </location>
</feature>
<dbReference type="PANTHER" id="PTHR31409">
    <property type="entry name" value="WASH COMPLEX SUBUNIT 4"/>
    <property type="match status" value="1"/>
</dbReference>
<gene>
    <name evidence="3" type="ORF">EZS28_022507</name>
</gene>
<feature type="domain" description="WASH complex subunit 7 central" evidence="1">
    <location>
        <begin position="101"/>
        <end position="205"/>
    </location>
</feature>
<dbReference type="Pfam" id="PF14744">
    <property type="entry name" value="WASH-7_mid"/>
    <property type="match status" value="2"/>
</dbReference>
<organism evidence="3 4">
    <name type="scientific">Streblomastix strix</name>
    <dbReference type="NCBI Taxonomy" id="222440"/>
    <lineage>
        <taxon>Eukaryota</taxon>
        <taxon>Metamonada</taxon>
        <taxon>Preaxostyla</taxon>
        <taxon>Oxymonadida</taxon>
        <taxon>Streblomastigidae</taxon>
        <taxon>Streblomastix</taxon>
    </lineage>
</organism>
<dbReference type="AlphaFoldDB" id="A0A5J4VH75"/>
<evidence type="ECO:0000259" key="2">
    <source>
        <dbReference type="Pfam" id="PF14746"/>
    </source>
</evidence>
<protein>
    <submittedName>
        <fullName evidence="3">Putative WASH complex subunit 4</fullName>
    </submittedName>
</protein>
<proteinExistence type="predicted"/>
<comment type="caution">
    <text evidence="3">The sequence shown here is derived from an EMBL/GenBank/DDBJ whole genome shotgun (WGS) entry which is preliminary data.</text>
</comment>
<sequence>MSESGIMSNTDSKSGSDWEGIGDSSFSGRGGGGATIHRVIAARILSDILLRRIDEEDESQSRNTTNDALVTKKIHLRNSLSKLKTLVELPDAMKEACDCSFLYCCRDIFPHFFGLFLDDVSLCQYFPAFCLALHDPLHVVSISGKRKATPSQLKDAATHSKSIAEAFIDQTLKDLQDSLVGPLCAAVETRVRLDVQETLNPMAQYETLSGLASLGATSTTQQVIINQGTYQNQLAQSSSTPLIQTFPYYSPSSSTSSSANSAAAAAAVASAAVSLGRDANSDNERIPLILCALNPVRLFGEFFSIRTKVEQYLSSTFYNLTTVNLSDWRTYNEMASLAAQKYGLLIEDNHLPIQTLNQGLDVLEVAKNLNAFVGQYAYCINSQLFVEIPRKSSKNVNAMAVQHFANSIRTHGTGILETTVNLAYNLLTVKMGLFVQFLQDEHIKNFLSKEYRFWKGERQKRASTQQHGQQHLNLSYPYERAEELLTNMKRLGGLASGETFMDKFRLLIIDIGNVLGFVRMLRSGSQRFCSESNKFVPAAESDQPFAAQVTSANLSLPSQSASASLDRTLDNLSLNVAEGTDFFQLLLAVFRSTLGIDKKSTTTNDANSADRVSSQNLQYIRMFPLFIPALTITFTENLIQQKESLSKSKSNSAFCNDGFIMGVSFALALLNLTNAFRSLNWFESARMHAIKIIRDTEDEQGRLNKKQETEKANMLQITLRKWSMMRDEQQLLSYTFDGARVFFKE</sequence>
<evidence type="ECO:0000259" key="1">
    <source>
        <dbReference type="Pfam" id="PF14744"/>
    </source>
</evidence>
<dbReference type="PANTHER" id="PTHR31409:SF0">
    <property type="entry name" value="WASH COMPLEX SUBUNIT 4"/>
    <property type="match status" value="1"/>
</dbReference>
<dbReference type="EMBL" id="SNRW01007033">
    <property type="protein sequence ID" value="KAA6381968.1"/>
    <property type="molecule type" value="Genomic_DNA"/>
</dbReference>
<dbReference type="InterPro" id="IPR027307">
    <property type="entry name" value="WASH7"/>
</dbReference>